<evidence type="ECO:0000256" key="2">
    <source>
        <dbReference type="ARBA" id="ARBA00023315"/>
    </source>
</evidence>
<evidence type="ECO:0000259" key="3">
    <source>
        <dbReference type="PROSITE" id="PS51186"/>
    </source>
</evidence>
<dbReference type="PROSITE" id="PS51186">
    <property type="entry name" value="GNAT"/>
    <property type="match status" value="1"/>
</dbReference>
<comment type="caution">
    <text evidence="4">The sequence shown here is derived from an EMBL/GenBank/DDBJ whole genome shotgun (WGS) entry which is preliminary data.</text>
</comment>
<dbReference type="Pfam" id="PF00583">
    <property type="entry name" value="Acetyltransf_1"/>
    <property type="match status" value="1"/>
</dbReference>
<dbReference type="GO" id="GO:0016747">
    <property type="term" value="F:acyltransferase activity, transferring groups other than amino-acyl groups"/>
    <property type="evidence" value="ECO:0007669"/>
    <property type="project" value="InterPro"/>
</dbReference>
<dbReference type="AlphaFoldDB" id="A0A318J0B1"/>
<gene>
    <name evidence="4" type="ORF">NA66_1001809</name>
</gene>
<accession>A0A318J0B1</accession>
<keyword evidence="4" id="KW-0689">Ribosomal protein</keyword>
<sequence>MAIADKLEYRRMTERDIGAFYDVRFSVSENRIHPHQVHLLNRNLLIEKIRQGGGWICECRDEVVGICLPVITEKPFITALFVNPSFHGAGIGRELLDRALTWLKEKGVAQVTLVTDPGSRADGFYQRLGWKRGELDEYGCQVVFTKSLGVE</sequence>
<protein>
    <submittedName>
        <fullName evidence="4">Ribosomal protein S18 acetylase RimI-like enzyme</fullName>
    </submittedName>
</protein>
<dbReference type="RefSeq" id="WP_072439028.1">
    <property type="nucleotide sequence ID" value="NZ_CADFDT010000002.1"/>
</dbReference>
<dbReference type="Proteomes" id="UP000247755">
    <property type="component" value="Unassembled WGS sequence"/>
</dbReference>
<dbReference type="SUPFAM" id="SSF55729">
    <property type="entry name" value="Acyl-CoA N-acyltransferases (Nat)"/>
    <property type="match status" value="1"/>
</dbReference>
<dbReference type="PANTHER" id="PTHR43877">
    <property type="entry name" value="AMINOALKYLPHOSPHONATE N-ACETYLTRANSFERASE-RELATED-RELATED"/>
    <property type="match status" value="1"/>
</dbReference>
<dbReference type="CDD" id="cd04301">
    <property type="entry name" value="NAT_SF"/>
    <property type="match status" value="1"/>
</dbReference>
<feature type="domain" description="N-acetyltransferase" evidence="3">
    <location>
        <begin position="7"/>
        <end position="149"/>
    </location>
</feature>
<organism evidence="4 5">
    <name type="scientific">Burkholderia pyrrocinia</name>
    <name type="common">Pseudomonas pyrrocinia</name>
    <dbReference type="NCBI Taxonomy" id="60550"/>
    <lineage>
        <taxon>Bacteria</taxon>
        <taxon>Pseudomonadati</taxon>
        <taxon>Pseudomonadota</taxon>
        <taxon>Betaproteobacteria</taxon>
        <taxon>Burkholderiales</taxon>
        <taxon>Burkholderiaceae</taxon>
        <taxon>Burkholderia</taxon>
        <taxon>Burkholderia cepacia complex</taxon>
    </lineage>
</organism>
<dbReference type="InterPro" id="IPR050832">
    <property type="entry name" value="Bact_Acetyltransf"/>
</dbReference>
<dbReference type="EMBL" id="QJJY01000001">
    <property type="protein sequence ID" value="PXX41199.1"/>
    <property type="molecule type" value="Genomic_DNA"/>
</dbReference>
<evidence type="ECO:0000256" key="1">
    <source>
        <dbReference type="ARBA" id="ARBA00022679"/>
    </source>
</evidence>
<dbReference type="GO" id="GO:0005840">
    <property type="term" value="C:ribosome"/>
    <property type="evidence" value="ECO:0007669"/>
    <property type="project" value="UniProtKB-KW"/>
</dbReference>
<name>A0A318J0B1_BURPY</name>
<evidence type="ECO:0000313" key="5">
    <source>
        <dbReference type="Proteomes" id="UP000247755"/>
    </source>
</evidence>
<dbReference type="InterPro" id="IPR000182">
    <property type="entry name" value="GNAT_dom"/>
</dbReference>
<keyword evidence="1" id="KW-0808">Transferase</keyword>
<reference evidence="4 5" key="1">
    <citation type="submission" date="2018-05" db="EMBL/GenBank/DDBJ databases">
        <title>Comparative genomics of bacterial root endophytes of switchgrass collected from native prairies over two seasons.</title>
        <authorList>
            <person name="Tang Y."/>
        </authorList>
    </citation>
    <scope>NUCLEOTIDE SEQUENCE [LARGE SCALE GENOMIC DNA]</scope>
    <source>
        <strain evidence="4 5">NFIX32</strain>
    </source>
</reference>
<proteinExistence type="predicted"/>
<dbReference type="Gene3D" id="3.40.630.30">
    <property type="match status" value="1"/>
</dbReference>
<keyword evidence="4" id="KW-0687">Ribonucleoprotein</keyword>
<evidence type="ECO:0000313" key="4">
    <source>
        <dbReference type="EMBL" id="PXX41199.1"/>
    </source>
</evidence>
<keyword evidence="2" id="KW-0012">Acyltransferase</keyword>
<dbReference type="InterPro" id="IPR016181">
    <property type="entry name" value="Acyl_CoA_acyltransferase"/>
</dbReference>